<dbReference type="InParanoid" id="A0A2T3AUS5"/>
<organism evidence="2 3">
    <name type="scientific">Amorphotheca resinae ATCC 22711</name>
    <dbReference type="NCBI Taxonomy" id="857342"/>
    <lineage>
        <taxon>Eukaryota</taxon>
        <taxon>Fungi</taxon>
        <taxon>Dikarya</taxon>
        <taxon>Ascomycota</taxon>
        <taxon>Pezizomycotina</taxon>
        <taxon>Leotiomycetes</taxon>
        <taxon>Helotiales</taxon>
        <taxon>Amorphothecaceae</taxon>
        <taxon>Amorphotheca</taxon>
    </lineage>
</organism>
<name>A0A2T3AUS5_AMORE</name>
<dbReference type="AlphaFoldDB" id="A0A2T3AUS5"/>
<feature type="region of interest" description="Disordered" evidence="1">
    <location>
        <begin position="50"/>
        <end position="100"/>
    </location>
</feature>
<evidence type="ECO:0000256" key="1">
    <source>
        <dbReference type="SAM" id="MobiDB-lite"/>
    </source>
</evidence>
<dbReference type="Proteomes" id="UP000241818">
    <property type="component" value="Unassembled WGS sequence"/>
</dbReference>
<gene>
    <name evidence="2" type="ORF">M430DRAFT_170652</name>
</gene>
<dbReference type="GeneID" id="36571677"/>
<feature type="compositionally biased region" description="Basic and acidic residues" evidence="1">
    <location>
        <begin position="9"/>
        <end position="31"/>
    </location>
</feature>
<dbReference type="RefSeq" id="XP_024718414.1">
    <property type="nucleotide sequence ID" value="XM_024863596.1"/>
</dbReference>
<evidence type="ECO:0000313" key="2">
    <source>
        <dbReference type="EMBL" id="PSS12416.1"/>
    </source>
</evidence>
<dbReference type="EMBL" id="KZ679015">
    <property type="protein sequence ID" value="PSS12416.1"/>
    <property type="molecule type" value="Genomic_DNA"/>
</dbReference>
<keyword evidence="3" id="KW-1185">Reference proteome</keyword>
<feature type="compositionally biased region" description="Basic and acidic residues" evidence="1">
    <location>
        <begin position="64"/>
        <end position="79"/>
    </location>
</feature>
<reference evidence="2 3" key="1">
    <citation type="journal article" date="2018" name="New Phytol.">
        <title>Comparative genomics and transcriptomics depict ericoid mycorrhizal fungi as versatile saprotrophs and plant mutualists.</title>
        <authorList>
            <person name="Martino E."/>
            <person name="Morin E."/>
            <person name="Grelet G.A."/>
            <person name="Kuo A."/>
            <person name="Kohler A."/>
            <person name="Daghino S."/>
            <person name="Barry K.W."/>
            <person name="Cichocki N."/>
            <person name="Clum A."/>
            <person name="Dockter R.B."/>
            <person name="Hainaut M."/>
            <person name="Kuo R.C."/>
            <person name="LaButti K."/>
            <person name="Lindahl B.D."/>
            <person name="Lindquist E.A."/>
            <person name="Lipzen A."/>
            <person name="Khouja H.R."/>
            <person name="Magnuson J."/>
            <person name="Murat C."/>
            <person name="Ohm R.A."/>
            <person name="Singer S.W."/>
            <person name="Spatafora J.W."/>
            <person name="Wang M."/>
            <person name="Veneault-Fourrey C."/>
            <person name="Henrissat B."/>
            <person name="Grigoriev I.V."/>
            <person name="Martin F.M."/>
            <person name="Perotto S."/>
        </authorList>
    </citation>
    <scope>NUCLEOTIDE SEQUENCE [LARGE SCALE GENOMIC DNA]</scope>
    <source>
        <strain evidence="2 3">ATCC 22711</strain>
    </source>
</reference>
<feature type="region of interest" description="Disordered" evidence="1">
    <location>
        <begin position="1"/>
        <end position="31"/>
    </location>
</feature>
<protein>
    <submittedName>
        <fullName evidence="2">Uncharacterized protein</fullName>
    </submittedName>
</protein>
<accession>A0A2T3AUS5</accession>
<proteinExistence type="predicted"/>
<evidence type="ECO:0000313" key="3">
    <source>
        <dbReference type="Proteomes" id="UP000241818"/>
    </source>
</evidence>
<sequence>MNDTPRITTLDRDEGPPLQSPDKRTNGERLALDPCSSLSLISWRVGPLADRFGEGSKASRRPTARRDWTMPRDDVETGRHSASHASRPANERRGQPGEGVMSGDVRMAQGGGLGLSDWRFVLSVSLSLSSTCPVFSSVRGGLGFCGSTDISPGGCHYRPLGLCLPLFALPLP</sequence>